<gene>
    <name evidence="1" type="ORF">LCGC14_1198920</name>
</gene>
<proteinExistence type="predicted"/>
<name>A0A0F9M4W4_9ZZZZ</name>
<protein>
    <submittedName>
        <fullName evidence="1">Uncharacterized protein</fullName>
    </submittedName>
</protein>
<evidence type="ECO:0000313" key="1">
    <source>
        <dbReference type="EMBL" id="KKM94381.1"/>
    </source>
</evidence>
<sequence>MNREEILARRLERRERTRALKVAFTPFPISSFGPLRYMFPTKGQVRKLLVYVDEMPKVELIFWSSLGLRIVL</sequence>
<dbReference type="EMBL" id="LAZR01006146">
    <property type="protein sequence ID" value="KKM94381.1"/>
    <property type="molecule type" value="Genomic_DNA"/>
</dbReference>
<dbReference type="AlphaFoldDB" id="A0A0F9M4W4"/>
<accession>A0A0F9M4W4</accession>
<reference evidence="1" key="1">
    <citation type="journal article" date="2015" name="Nature">
        <title>Complex archaea that bridge the gap between prokaryotes and eukaryotes.</title>
        <authorList>
            <person name="Spang A."/>
            <person name="Saw J.H."/>
            <person name="Jorgensen S.L."/>
            <person name="Zaremba-Niedzwiedzka K."/>
            <person name="Martijn J."/>
            <person name="Lind A.E."/>
            <person name="van Eijk R."/>
            <person name="Schleper C."/>
            <person name="Guy L."/>
            <person name="Ettema T.J."/>
        </authorList>
    </citation>
    <scope>NUCLEOTIDE SEQUENCE</scope>
</reference>
<organism evidence="1">
    <name type="scientific">marine sediment metagenome</name>
    <dbReference type="NCBI Taxonomy" id="412755"/>
    <lineage>
        <taxon>unclassified sequences</taxon>
        <taxon>metagenomes</taxon>
        <taxon>ecological metagenomes</taxon>
    </lineage>
</organism>
<comment type="caution">
    <text evidence="1">The sequence shown here is derived from an EMBL/GenBank/DDBJ whole genome shotgun (WGS) entry which is preliminary data.</text>
</comment>